<evidence type="ECO:0000313" key="2">
    <source>
        <dbReference type="EMBL" id="ATU83536.1"/>
    </source>
</evidence>
<name>A0A2D3I573_9VIRU</name>
<reference evidence="2" key="1">
    <citation type="journal article" date="2018" name="Aquaculture">
        <title>Complete genome sequence of a white spot syndrome virus associated with a disease incursion in Australia.</title>
        <authorList>
            <person name="Oakey J."/>
            <person name="Smith C.S."/>
        </authorList>
    </citation>
    <scope>NUCLEOTIDE SEQUENCE [LARGE SCALE GENOMIC DNA]</scope>
    <source>
        <strain evidence="2">WSSV-AU</strain>
    </source>
</reference>
<organism evidence="2">
    <name type="scientific">White spot syndrome virus</name>
    <dbReference type="NCBI Taxonomy" id="342409"/>
    <lineage>
        <taxon>Viruses</taxon>
        <taxon>Viruses incertae sedis</taxon>
        <taxon>Naldaviricetes</taxon>
        <taxon>Nimaviridae</taxon>
        <taxon>Whispovirus</taxon>
    </lineage>
</organism>
<keyword evidence="1" id="KW-1133">Transmembrane helix</keyword>
<dbReference type="Proteomes" id="UP000267516">
    <property type="component" value="Segment"/>
</dbReference>
<accession>A0A2D3I573</accession>
<dbReference type="EMBL" id="MF768985">
    <property type="protein sequence ID" value="ATU83536.1"/>
    <property type="molecule type" value="Genomic_DNA"/>
</dbReference>
<evidence type="ECO:0000256" key="1">
    <source>
        <dbReference type="SAM" id="Phobius"/>
    </source>
</evidence>
<sequence length="136" mass="16156">MRLLILLQFFVLIFVILQKFSNRFGQNTHVKMSWHLAHKSVQFLKRLLLLLGGCDFWRSLLLLFFFLSYNFFHSFRVWTPDSVPPLLRDHSSSSSKLGLGRSWFLGRSSSSILKFINLIWFLRESDSWLLLLLFLD</sequence>
<feature type="transmembrane region" description="Helical" evidence="1">
    <location>
        <begin position="47"/>
        <end position="67"/>
    </location>
</feature>
<proteinExistence type="predicted"/>
<protein>
    <submittedName>
        <fullName evidence="2">ORF308</fullName>
    </submittedName>
</protein>
<keyword evidence="1" id="KW-0472">Membrane</keyword>
<keyword evidence="1" id="KW-0812">Transmembrane</keyword>